<reference evidence="5 6" key="1">
    <citation type="submission" date="2019-12" db="EMBL/GenBank/DDBJ databases">
        <title>Rhizobium genotypes associated with high levels of biological nitrogen fixation by grain legumes in a temperate-maritime cropping system.</title>
        <authorList>
            <person name="Maluk M."/>
            <person name="Francesc Ferrando Molina F."/>
            <person name="Lopez Del Egido L."/>
            <person name="Lafos M."/>
            <person name="Langarica-Fuentes A."/>
            <person name="Gebre Yohannes G."/>
            <person name="Young M.W."/>
            <person name="Martin P."/>
            <person name="Gantlett R."/>
            <person name="Kenicer G."/>
            <person name="Hawes C."/>
            <person name="Begg G.S."/>
            <person name="Quilliam R.S."/>
            <person name="Squire G.R."/>
            <person name="Poole P.S."/>
            <person name="Young P.W."/>
            <person name="Iannetta P.M."/>
            <person name="James E.K."/>
        </authorList>
    </citation>
    <scope>NUCLEOTIDE SEQUENCE [LARGE SCALE GENOMIC DNA]</scope>
    <source>
        <strain evidence="5 6">JHI1118</strain>
    </source>
</reference>
<dbReference type="RefSeq" id="WP_163989382.1">
    <property type="nucleotide sequence ID" value="NZ_WUEY01000011.1"/>
</dbReference>
<organism evidence="5 6">
    <name type="scientific">Rhizobium lusitanum</name>
    <dbReference type="NCBI Taxonomy" id="293958"/>
    <lineage>
        <taxon>Bacteria</taxon>
        <taxon>Pseudomonadati</taxon>
        <taxon>Pseudomonadota</taxon>
        <taxon>Alphaproteobacteria</taxon>
        <taxon>Hyphomicrobiales</taxon>
        <taxon>Rhizobiaceae</taxon>
        <taxon>Rhizobium/Agrobacterium group</taxon>
        <taxon>Rhizobium</taxon>
    </lineage>
</organism>
<dbReference type="InterPro" id="IPR002347">
    <property type="entry name" value="SDR_fam"/>
</dbReference>
<dbReference type="PROSITE" id="PS00061">
    <property type="entry name" value="ADH_SHORT"/>
    <property type="match status" value="1"/>
</dbReference>
<dbReference type="SMART" id="SM00822">
    <property type="entry name" value="PKS_KR"/>
    <property type="match status" value="1"/>
</dbReference>
<dbReference type="Gene3D" id="3.40.50.720">
    <property type="entry name" value="NAD(P)-binding Rossmann-like Domain"/>
    <property type="match status" value="1"/>
</dbReference>
<evidence type="ECO:0000313" key="6">
    <source>
        <dbReference type="Proteomes" id="UP000483035"/>
    </source>
</evidence>
<dbReference type="PRINTS" id="PR00080">
    <property type="entry name" value="SDRFAMILY"/>
</dbReference>
<feature type="domain" description="Ketoreductase" evidence="4">
    <location>
        <begin position="3"/>
        <end position="176"/>
    </location>
</feature>
<evidence type="ECO:0000256" key="2">
    <source>
        <dbReference type="ARBA" id="ARBA00023002"/>
    </source>
</evidence>
<keyword evidence="2" id="KW-0560">Oxidoreductase</keyword>
<accession>A0A6L9UDS4</accession>
<protein>
    <submittedName>
        <fullName evidence="5">SDR family NAD(P)-dependent oxidoreductase</fullName>
    </submittedName>
</protein>
<sequence length="263" mass="27975">MTQTVFITGAARGIGEACVRQFLAAGWNVYATARDPEKIDVAANEKLAMGRLDVGDDASILAAVSDAVSRFGAIDLLVNNAGVGLGGPVEAMTREELHALLDVNLVGAALVTKAVLPGMRENRRGMIINIGSLAGAAGLPFLAPYCASKFALAGLSEAMQYELAPFGIRVKLIELTGSRTQFKQQILRHPAYASGLDAVEMRLKKGMSSASPPDLIAREIVHIAGSPSKRIRYALGAGKRMFGVMQALPEWMFRSMLSRAFGL</sequence>
<dbReference type="InterPro" id="IPR036291">
    <property type="entry name" value="NAD(P)-bd_dom_sf"/>
</dbReference>
<name>A0A6L9UDS4_9HYPH</name>
<comment type="caution">
    <text evidence="5">The sequence shown here is derived from an EMBL/GenBank/DDBJ whole genome shotgun (WGS) entry which is preliminary data.</text>
</comment>
<dbReference type="InterPro" id="IPR057326">
    <property type="entry name" value="KR_dom"/>
</dbReference>
<evidence type="ECO:0000256" key="1">
    <source>
        <dbReference type="ARBA" id="ARBA00006484"/>
    </source>
</evidence>
<gene>
    <name evidence="5" type="ORF">GR212_21940</name>
</gene>
<dbReference type="PRINTS" id="PR00081">
    <property type="entry name" value="GDHRDH"/>
</dbReference>
<dbReference type="InterPro" id="IPR051911">
    <property type="entry name" value="SDR_oxidoreductase"/>
</dbReference>
<evidence type="ECO:0000259" key="4">
    <source>
        <dbReference type="SMART" id="SM00822"/>
    </source>
</evidence>
<evidence type="ECO:0000256" key="3">
    <source>
        <dbReference type="RuleBase" id="RU000363"/>
    </source>
</evidence>
<dbReference type="Proteomes" id="UP000483035">
    <property type="component" value="Unassembled WGS sequence"/>
</dbReference>
<evidence type="ECO:0000313" key="5">
    <source>
        <dbReference type="EMBL" id="NEI72250.1"/>
    </source>
</evidence>
<dbReference type="Pfam" id="PF00106">
    <property type="entry name" value="adh_short"/>
    <property type="match status" value="1"/>
</dbReference>
<proteinExistence type="inferred from homology"/>
<dbReference type="EMBL" id="WUEY01000011">
    <property type="protein sequence ID" value="NEI72250.1"/>
    <property type="molecule type" value="Genomic_DNA"/>
</dbReference>
<comment type="similarity">
    <text evidence="1 3">Belongs to the short-chain dehydrogenases/reductases (SDR) family.</text>
</comment>
<dbReference type="CDD" id="cd05374">
    <property type="entry name" value="17beta-HSD-like_SDR_c"/>
    <property type="match status" value="1"/>
</dbReference>
<dbReference type="GO" id="GO:0016491">
    <property type="term" value="F:oxidoreductase activity"/>
    <property type="evidence" value="ECO:0007669"/>
    <property type="project" value="UniProtKB-KW"/>
</dbReference>
<dbReference type="PANTHER" id="PTHR43976">
    <property type="entry name" value="SHORT CHAIN DEHYDROGENASE"/>
    <property type="match status" value="1"/>
</dbReference>
<dbReference type="InterPro" id="IPR020904">
    <property type="entry name" value="Sc_DH/Rdtase_CS"/>
</dbReference>
<dbReference type="PANTHER" id="PTHR43976:SF16">
    <property type="entry name" value="SHORT-CHAIN DEHYDROGENASE_REDUCTASE FAMILY PROTEIN"/>
    <property type="match status" value="1"/>
</dbReference>
<dbReference type="AlphaFoldDB" id="A0A6L9UDS4"/>
<dbReference type="SUPFAM" id="SSF51735">
    <property type="entry name" value="NAD(P)-binding Rossmann-fold domains"/>
    <property type="match status" value="1"/>
</dbReference>